<dbReference type="NCBIfam" id="TIGR00487">
    <property type="entry name" value="IF-2"/>
    <property type="match status" value="1"/>
</dbReference>
<dbReference type="SUPFAM" id="SSF52540">
    <property type="entry name" value="P-loop containing nucleoside triphosphate hydrolases"/>
    <property type="match status" value="1"/>
</dbReference>
<accession>F4A2Q3</accession>
<dbReference type="CDD" id="cd03702">
    <property type="entry name" value="IF2_mtIF2_II"/>
    <property type="match status" value="1"/>
</dbReference>
<feature type="binding site" evidence="8">
    <location>
        <begin position="299"/>
        <end position="306"/>
    </location>
    <ligand>
        <name>GTP</name>
        <dbReference type="ChEBI" id="CHEBI:37565"/>
    </ligand>
</feature>
<evidence type="ECO:0000313" key="13">
    <source>
        <dbReference type="Proteomes" id="UP000008457"/>
    </source>
</evidence>
<feature type="region of interest" description="G-domain" evidence="8">
    <location>
        <begin position="293"/>
        <end position="441"/>
    </location>
</feature>
<dbReference type="EMBL" id="CP002360">
    <property type="protein sequence ID" value="AEE96233.1"/>
    <property type="molecule type" value="Genomic_DNA"/>
</dbReference>
<evidence type="ECO:0000259" key="11">
    <source>
        <dbReference type="PROSITE" id="PS51722"/>
    </source>
</evidence>
<dbReference type="PANTHER" id="PTHR43381:SF5">
    <property type="entry name" value="TR-TYPE G DOMAIN-CONTAINING PROTEIN"/>
    <property type="match status" value="1"/>
</dbReference>
<dbReference type="Pfam" id="PF22042">
    <property type="entry name" value="EF-G_D2"/>
    <property type="match status" value="1"/>
</dbReference>
<dbReference type="InterPro" id="IPR005225">
    <property type="entry name" value="Small_GTP-bd"/>
</dbReference>
<organism evidence="12 13">
    <name type="scientific">Mahella australiensis (strain DSM 15567 / CIP 107919 / 50-1 BON)</name>
    <dbReference type="NCBI Taxonomy" id="697281"/>
    <lineage>
        <taxon>Bacteria</taxon>
        <taxon>Bacillati</taxon>
        <taxon>Bacillota</taxon>
        <taxon>Clostridia</taxon>
        <taxon>Thermoanaerobacterales</taxon>
        <taxon>Thermoanaerobacterales Family IV. Incertae Sedis</taxon>
        <taxon>Mahella</taxon>
    </lineage>
</organism>
<dbReference type="InterPro" id="IPR000795">
    <property type="entry name" value="T_Tr_GTP-bd_dom"/>
</dbReference>
<dbReference type="InterPro" id="IPR044145">
    <property type="entry name" value="IF2_II"/>
</dbReference>
<proteinExistence type="inferred from homology"/>
<dbReference type="RefSeq" id="WP_013780663.1">
    <property type="nucleotide sequence ID" value="NC_015520.1"/>
</dbReference>
<dbReference type="Pfam" id="PF00009">
    <property type="entry name" value="GTP_EFTU"/>
    <property type="match status" value="1"/>
</dbReference>
<dbReference type="CDD" id="cd03692">
    <property type="entry name" value="mtIF2_IVc"/>
    <property type="match status" value="1"/>
</dbReference>
<evidence type="ECO:0000256" key="2">
    <source>
        <dbReference type="ARBA" id="ARBA00020675"/>
    </source>
</evidence>
<dbReference type="NCBIfam" id="TIGR00231">
    <property type="entry name" value="small_GTP"/>
    <property type="match status" value="1"/>
</dbReference>
<feature type="region of interest" description="Disordered" evidence="10">
    <location>
        <begin position="41"/>
        <end position="145"/>
    </location>
</feature>
<evidence type="ECO:0000256" key="1">
    <source>
        <dbReference type="ARBA" id="ARBA00007733"/>
    </source>
</evidence>
<dbReference type="InterPro" id="IPR009000">
    <property type="entry name" value="Transl_B-barrel_sf"/>
</dbReference>
<dbReference type="Pfam" id="PF11987">
    <property type="entry name" value="IF-2"/>
    <property type="match status" value="1"/>
</dbReference>
<dbReference type="InterPro" id="IPR006847">
    <property type="entry name" value="IF2_N"/>
</dbReference>
<dbReference type="InterPro" id="IPR027417">
    <property type="entry name" value="P-loop_NTPase"/>
</dbReference>
<reference evidence="13" key="1">
    <citation type="submission" date="2010-11" db="EMBL/GenBank/DDBJ databases">
        <title>The complete genome of Mahella australiensis DSM 15567.</title>
        <authorList>
            <consortium name="US DOE Joint Genome Institute (JGI-PGF)"/>
            <person name="Lucas S."/>
            <person name="Copeland A."/>
            <person name="Lapidus A."/>
            <person name="Bruce D."/>
            <person name="Goodwin L."/>
            <person name="Pitluck S."/>
            <person name="Kyrpides N."/>
            <person name="Mavromatis K."/>
            <person name="Pagani I."/>
            <person name="Ivanova N."/>
            <person name="Teshima H."/>
            <person name="Brettin T."/>
            <person name="Detter J.C."/>
            <person name="Han C."/>
            <person name="Tapia R."/>
            <person name="Land M."/>
            <person name="Hauser L."/>
            <person name="Markowitz V."/>
            <person name="Cheng J.-F."/>
            <person name="Hugenholtz P."/>
            <person name="Woyke T."/>
            <person name="Wu D."/>
            <person name="Spring S."/>
            <person name="Pukall R."/>
            <person name="Steenblock K."/>
            <person name="Schneider S."/>
            <person name="Klenk H.-P."/>
            <person name="Eisen J.A."/>
        </authorList>
    </citation>
    <scope>NUCLEOTIDE SEQUENCE [LARGE SCALE GENOMIC DNA]</scope>
    <source>
        <strain evidence="13">DSM 15567 / CIP 107919 / 50-1 BON</strain>
    </source>
</reference>
<dbReference type="FunFam" id="3.40.50.300:FF:000019">
    <property type="entry name" value="Translation initiation factor IF-2"/>
    <property type="match status" value="1"/>
</dbReference>
<comment type="function">
    <text evidence="7 8 9">One of the essential components for the initiation of protein synthesis. Protects formylmethionyl-tRNA from spontaneous hydrolysis and promotes its binding to the 30S ribosomal subunits. Also involved in the hydrolysis of GTP during the formation of the 70S ribosomal complex.</text>
</comment>
<feature type="compositionally biased region" description="Basic and acidic residues" evidence="10">
    <location>
        <begin position="44"/>
        <end position="73"/>
    </location>
</feature>
<comment type="similarity">
    <text evidence="1 8 9">Belongs to the TRAFAC class translation factor GTPase superfamily. Classic translation factor GTPase family. IF-2 subfamily.</text>
</comment>
<evidence type="ECO:0000313" key="12">
    <source>
        <dbReference type="EMBL" id="AEE96233.1"/>
    </source>
</evidence>
<dbReference type="Gene3D" id="3.40.50.300">
    <property type="entry name" value="P-loop containing nucleotide triphosphate hydrolases"/>
    <property type="match status" value="1"/>
</dbReference>
<evidence type="ECO:0000256" key="7">
    <source>
        <dbReference type="ARBA" id="ARBA00025162"/>
    </source>
</evidence>
<dbReference type="GO" id="GO:0003743">
    <property type="term" value="F:translation initiation factor activity"/>
    <property type="evidence" value="ECO:0007669"/>
    <property type="project" value="UniProtKB-UniRule"/>
</dbReference>
<dbReference type="Gene3D" id="2.40.30.10">
    <property type="entry name" value="Translation factors"/>
    <property type="match status" value="2"/>
</dbReference>
<evidence type="ECO:0000256" key="3">
    <source>
        <dbReference type="ARBA" id="ARBA00022540"/>
    </source>
</evidence>
<keyword evidence="4 8" id="KW-0547">Nucleotide-binding</keyword>
<dbReference type="GO" id="GO:0003924">
    <property type="term" value="F:GTPase activity"/>
    <property type="evidence" value="ECO:0007669"/>
    <property type="project" value="UniProtKB-UniRule"/>
</dbReference>
<dbReference type="InterPro" id="IPR000178">
    <property type="entry name" value="TF_IF2_bacterial-like"/>
</dbReference>
<feature type="binding site" evidence="8">
    <location>
        <begin position="399"/>
        <end position="402"/>
    </location>
    <ligand>
        <name>GTP</name>
        <dbReference type="ChEBI" id="CHEBI:37565"/>
    </ligand>
</feature>
<dbReference type="AlphaFoldDB" id="F4A2Q3"/>
<keyword evidence="3 8" id="KW-0396">Initiation factor</keyword>
<dbReference type="HOGENOM" id="CLU_006301_5_1_9"/>
<keyword evidence="5 8" id="KW-0648">Protein biosynthesis</keyword>
<keyword evidence="8" id="KW-0963">Cytoplasm</keyword>
<dbReference type="STRING" id="697281.Mahau_1035"/>
<evidence type="ECO:0000256" key="9">
    <source>
        <dbReference type="RuleBase" id="RU000644"/>
    </source>
</evidence>
<feature type="compositionally biased region" description="Basic and acidic residues" evidence="10">
    <location>
        <begin position="93"/>
        <end position="121"/>
    </location>
</feature>
<dbReference type="eggNOG" id="COG0532">
    <property type="taxonomic scope" value="Bacteria"/>
</dbReference>
<dbReference type="GO" id="GO:0005829">
    <property type="term" value="C:cytosol"/>
    <property type="evidence" value="ECO:0007669"/>
    <property type="project" value="TreeGrafter"/>
</dbReference>
<sequence length="787" mass="86796">MAKSSVYQDERRLKHNVGVLMKMANSLENEIKAYEAVLAQKQQDIQREEQKRLETAKASEQAAKSERPNRNETRPIQQGRMERNKRQQQASPARRDNNLDKSLEKLRKETPESEVLEEKEKAARRKTAQKPKPAPSHNAGEKVKERVKVDDDNIIDGRKIIKGYQGIEHVEDVIDEPIIKKTRKPAKKGAKNNAMKGMDIPKSDKPIMIGASITVKDLSEKIGKPAAGIIKSLMKLGIMATINDEIDFDTASLVASEYGVVLERKEEKSNEELLLELEKTDVSDPTKLVPRPPIVTVMGHVDHGKTSLLDAIRSTRVTEQEAGGITQHIGAYQVQINNRWITFLDTPGHEAFTAMRARGAQVTDIAILVVAADDGVMPQTVEAINHAKAAGVPIIVAINKIDKPGANPDRIKQQLTEYDLIPEDWGGDTICVPVSAKAKIGIDTLLEMILLVADMQELRANPDRPAYGTIIEAQLDKGMGPLATALIQDGTLHVGDVILSGLTYGKVKALINDKGQRVNQAGPAMPVQVLGFSDVPSAGDKFYVVEEALAKKIVEERKNTIKEEQVKHNQRLTLDDLFNQIKEGEIKDLNIIVKADVQGSVEAVKQALERLSNDEVRVNVIHGGVGAITESDVLLASASNAIIIGFNVRPEPGAKTAAARDNIDIRLYRIIYDAIDDIKAAMKGMLAKRFEEVVLGHAEVRETFKISNVGTVAGCYVIDGKITRNADARIIRDGIVVYEGKISSLKRFKDDAREVAAGYECGITIERFNDIKEKDIIEAYTQQEVEP</sequence>
<dbReference type="PANTHER" id="PTHR43381">
    <property type="entry name" value="TRANSLATION INITIATION FACTOR IF-2-RELATED"/>
    <property type="match status" value="1"/>
</dbReference>
<name>F4A2Q3_MAHA5</name>
<dbReference type="KEGG" id="mas:Mahau_1035"/>
<keyword evidence="13" id="KW-1185">Reference proteome</keyword>
<dbReference type="Gene3D" id="3.40.50.10050">
    <property type="entry name" value="Translation initiation factor IF- 2, domain 3"/>
    <property type="match status" value="1"/>
</dbReference>
<evidence type="ECO:0000256" key="10">
    <source>
        <dbReference type="SAM" id="MobiDB-lite"/>
    </source>
</evidence>
<evidence type="ECO:0000256" key="5">
    <source>
        <dbReference type="ARBA" id="ARBA00022917"/>
    </source>
</evidence>
<dbReference type="PROSITE" id="PS01176">
    <property type="entry name" value="IF2"/>
    <property type="match status" value="1"/>
</dbReference>
<comment type="subcellular location">
    <subcellularLocation>
        <location evidence="8">Cytoplasm</location>
    </subcellularLocation>
</comment>
<dbReference type="InterPro" id="IPR036925">
    <property type="entry name" value="TIF_IF2_dom3_sf"/>
</dbReference>
<dbReference type="Pfam" id="PF04760">
    <property type="entry name" value="IF2_N"/>
    <property type="match status" value="1"/>
</dbReference>
<dbReference type="OrthoDB" id="9811804at2"/>
<keyword evidence="6 8" id="KW-0342">GTP-binding</keyword>
<feature type="binding site" evidence="8">
    <location>
        <begin position="345"/>
        <end position="349"/>
    </location>
    <ligand>
        <name>GTP</name>
        <dbReference type="ChEBI" id="CHEBI:37565"/>
    </ligand>
</feature>
<reference evidence="12 13" key="2">
    <citation type="journal article" date="2011" name="Stand. Genomic Sci.">
        <title>Complete genome sequence of Mahella australiensis type strain (50-1 BON).</title>
        <authorList>
            <person name="Sikorski J."/>
            <person name="Teshima H."/>
            <person name="Nolan M."/>
            <person name="Lucas S."/>
            <person name="Hammon N."/>
            <person name="Deshpande S."/>
            <person name="Cheng J.F."/>
            <person name="Pitluck S."/>
            <person name="Liolios K."/>
            <person name="Pagani I."/>
            <person name="Ivanova N."/>
            <person name="Huntemann M."/>
            <person name="Mavromatis K."/>
            <person name="Ovchinikova G."/>
            <person name="Pati A."/>
            <person name="Tapia R."/>
            <person name="Han C."/>
            <person name="Goodwin L."/>
            <person name="Chen A."/>
            <person name="Palaniappan K."/>
            <person name="Land M."/>
            <person name="Hauser L."/>
            <person name="Ngatchou-Djao O.D."/>
            <person name="Rohde M."/>
            <person name="Pukall R."/>
            <person name="Spring S."/>
            <person name="Abt B."/>
            <person name="Goker M."/>
            <person name="Detter J.C."/>
            <person name="Woyke T."/>
            <person name="Bristow J."/>
            <person name="Markowitz V."/>
            <person name="Hugenholtz P."/>
            <person name="Eisen J.A."/>
            <person name="Kyrpides N.C."/>
            <person name="Klenk H.P."/>
            <person name="Lapidus A."/>
        </authorList>
    </citation>
    <scope>NUCLEOTIDE SEQUENCE [LARGE SCALE GENOMIC DNA]</scope>
    <source>
        <strain evidence="13">DSM 15567 / CIP 107919 / 50-1 BON</strain>
    </source>
</reference>
<dbReference type="InterPro" id="IPR053905">
    <property type="entry name" value="EF-G-like_DII"/>
</dbReference>
<evidence type="ECO:0000256" key="6">
    <source>
        <dbReference type="ARBA" id="ARBA00023134"/>
    </source>
</evidence>
<dbReference type="InterPro" id="IPR015760">
    <property type="entry name" value="TIF_IF2"/>
</dbReference>
<dbReference type="FunFam" id="2.40.30.10:FF:000008">
    <property type="entry name" value="Translation initiation factor IF-2"/>
    <property type="match status" value="1"/>
</dbReference>
<dbReference type="PROSITE" id="PS51722">
    <property type="entry name" value="G_TR_2"/>
    <property type="match status" value="1"/>
</dbReference>
<dbReference type="Proteomes" id="UP000008457">
    <property type="component" value="Chromosome"/>
</dbReference>
<protein>
    <recommendedName>
        <fullName evidence="2 8">Translation initiation factor IF-2</fullName>
    </recommendedName>
</protein>
<gene>
    <name evidence="8" type="primary">infB</name>
    <name evidence="12" type="ordered locus">Mahau_1035</name>
</gene>
<dbReference type="InterPro" id="IPR023115">
    <property type="entry name" value="TIF_IF2_dom3"/>
</dbReference>
<dbReference type="HAMAP" id="MF_00100_B">
    <property type="entry name" value="IF_2_B"/>
    <property type="match status" value="1"/>
</dbReference>
<feature type="domain" description="Tr-type G" evidence="11">
    <location>
        <begin position="290"/>
        <end position="459"/>
    </location>
</feature>
<evidence type="ECO:0000256" key="4">
    <source>
        <dbReference type="ARBA" id="ARBA00022741"/>
    </source>
</evidence>
<dbReference type="SUPFAM" id="SSF50447">
    <property type="entry name" value="Translation proteins"/>
    <property type="match status" value="2"/>
</dbReference>
<dbReference type="FunFam" id="2.40.30.10:FF:000007">
    <property type="entry name" value="Translation initiation factor IF-2"/>
    <property type="match status" value="1"/>
</dbReference>
<dbReference type="CDD" id="cd01887">
    <property type="entry name" value="IF2_eIF5B"/>
    <property type="match status" value="1"/>
</dbReference>
<dbReference type="FunFam" id="3.40.50.10050:FF:000001">
    <property type="entry name" value="Translation initiation factor IF-2"/>
    <property type="match status" value="1"/>
</dbReference>
<evidence type="ECO:0000256" key="8">
    <source>
        <dbReference type="HAMAP-Rule" id="MF_00100"/>
    </source>
</evidence>
<dbReference type="SUPFAM" id="SSF52156">
    <property type="entry name" value="Initiation factor IF2/eIF5b, domain 3"/>
    <property type="match status" value="1"/>
</dbReference>
<dbReference type="GO" id="GO:0005525">
    <property type="term" value="F:GTP binding"/>
    <property type="evidence" value="ECO:0007669"/>
    <property type="project" value="UniProtKB-KW"/>
</dbReference>